<dbReference type="EMBL" id="CP007033">
    <property type="protein sequence ID" value="AHF11184.1"/>
    <property type="molecule type" value="Genomic_DNA"/>
</dbReference>
<evidence type="ECO:0000313" key="2">
    <source>
        <dbReference type="Proteomes" id="UP000018934"/>
    </source>
</evidence>
<keyword evidence="2" id="KW-1185">Reference proteome</keyword>
<organism evidence="1 2">
    <name type="scientific">Dehalobacter restrictus (strain DSM 9455 / PER-K23)</name>
    <dbReference type="NCBI Taxonomy" id="871738"/>
    <lineage>
        <taxon>Bacteria</taxon>
        <taxon>Bacillati</taxon>
        <taxon>Bacillota</taxon>
        <taxon>Clostridia</taxon>
        <taxon>Eubacteriales</taxon>
        <taxon>Desulfitobacteriaceae</taxon>
        <taxon>Dehalobacter</taxon>
    </lineage>
</organism>
<accession>A0ABN4BV89</accession>
<name>A0ABN4BV89_DEHRP</name>
<evidence type="ECO:0000313" key="1">
    <source>
        <dbReference type="EMBL" id="AHF11184.1"/>
    </source>
</evidence>
<protein>
    <submittedName>
        <fullName evidence="1">Uncharacterized protein</fullName>
    </submittedName>
</protein>
<proteinExistence type="predicted"/>
<gene>
    <name evidence="1" type="ORF">DEHRE_00195</name>
</gene>
<dbReference type="Proteomes" id="UP000018934">
    <property type="component" value="Chromosome"/>
</dbReference>
<sequence>MKMKFAQFTNLFYYAQRIFYSIMKTLMEADTLMGVKDNPSL</sequence>
<reference evidence="1 2" key="1">
    <citation type="journal article" date="2013" name="Stand. Genomic Sci.">
        <title>Complete genome sequence of Dehalobacter restrictus PER-K23(T.).</title>
        <authorList>
            <person name="Kruse T."/>
            <person name="Maillard J."/>
            <person name="Goodwin L."/>
            <person name="Woyke T."/>
            <person name="Teshima H."/>
            <person name="Bruce D."/>
            <person name="Detter C."/>
            <person name="Tapia R."/>
            <person name="Han C."/>
            <person name="Huntemann M."/>
            <person name="Wei C.L."/>
            <person name="Han J."/>
            <person name="Chen A."/>
            <person name="Kyrpides N."/>
            <person name="Szeto E."/>
            <person name="Markowitz V."/>
            <person name="Ivanova N."/>
            <person name="Pagani I."/>
            <person name="Pati A."/>
            <person name="Pitluck S."/>
            <person name="Nolan M."/>
            <person name="Holliger C."/>
            <person name="Smidt H."/>
        </authorList>
    </citation>
    <scope>NUCLEOTIDE SEQUENCE [LARGE SCALE GENOMIC DNA]</scope>
    <source>
        <strain evidence="2">DSM 9455</strain>
    </source>
</reference>